<dbReference type="SUPFAM" id="SSF141523">
    <property type="entry name" value="L,D-transpeptidase catalytic domain-like"/>
    <property type="match status" value="1"/>
</dbReference>
<keyword evidence="3 7" id="KW-0133">Cell shape</keyword>
<protein>
    <submittedName>
        <fullName evidence="10">L,D-transpeptidase family protein</fullName>
    </submittedName>
</protein>
<name>A0ABV8LDH3_9NOCA</name>
<dbReference type="Proteomes" id="UP001595767">
    <property type="component" value="Unassembled WGS sequence"/>
</dbReference>
<evidence type="ECO:0000313" key="11">
    <source>
        <dbReference type="Proteomes" id="UP001595767"/>
    </source>
</evidence>
<keyword evidence="6 7" id="KW-0961">Cell wall biogenesis/degradation</keyword>
<dbReference type="Pfam" id="PF17964">
    <property type="entry name" value="Big_10"/>
    <property type="match status" value="1"/>
</dbReference>
<dbReference type="InterPro" id="IPR050979">
    <property type="entry name" value="LD-transpeptidase"/>
</dbReference>
<dbReference type="RefSeq" id="WP_378554490.1">
    <property type="nucleotide sequence ID" value="NZ_JBHSBA010000015.1"/>
</dbReference>
<organism evidence="10 11">
    <name type="scientific">Nocardia rhizosphaerae</name>
    <dbReference type="NCBI Taxonomy" id="1691571"/>
    <lineage>
        <taxon>Bacteria</taxon>
        <taxon>Bacillati</taxon>
        <taxon>Actinomycetota</taxon>
        <taxon>Actinomycetes</taxon>
        <taxon>Mycobacteriales</taxon>
        <taxon>Nocardiaceae</taxon>
        <taxon>Nocardia</taxon>
    </lineage>
</organism>
<feature type="chain" id="PRO_5046910086" evidence="8">
    <location>
        <begin position="28"/>
        <end position="250"/>
    </location>
</feature>
<dbReference type="InterPro" id="IPR038063">
    <property type="entry name" value="Transpep_catalytic_dom"/>
</dbReference>
<evidence type="ECO:0000256" key="5">
    <source>
        <dbReference type="ARBA" id="ARBA00023315"/>
    </source>
</evidence>
<gene>
    <name evidence="10" type="ORF">ACFOW8_27660</name>
</gene>
<accession>A0ABV8LDH3</accession>
<dbReference type="PROSITE" id="PS52029">
    <property type="entry name" value="LD_TPASE"/>
    <property type="match status" value="1"/>
</dbReference>
<dbReference type="PANTHER" id="PTHR30582">
    <property type="entry name" value="L,D-TRANSPEPTIDASE"/>
    <property type="match status" value="1"/>
</dbReference>
<keyword evidence="11" id="KW-1185">Reference proteome</keyword>
<dbReference type="EMBL" id="JBHSBA010000015">
    <property type="protein sequence ID" value="MFC4128713.1"/>
    <property type="molecule type" value="Genomic_DNA"/>
</dbReference>
<evidence type="ECO:0000256" key="1">
    <source>
        <dbReference type="ARBA" id="ARBA00004752"/>
    </source>
</evidence>
<keyword evidence="4 7" id="KW-0573">Peptidoglycan synthesis</keyword>
<proteinExistence type="predicted"/>
<evidence type="ECO:0000313" key="10">
    <source>
        <dbReference type="EMBL" id="MFC4128713.1"/>
    </source>
</evidence>
<evidence type="ECO:0000256" key="4">
    <source>
        <dbReference type="ARBA" id="ARBA00022984"/>
    </source>
</evidence>
<evidence type="ECO:0000256" key="2">
    <source>
        <dbReference type="ARBA" id="ARBA00022679"/>
    </source>
</evidence>
<comment type="pathway">
    <text evidence="1 7">Cell wall biogenesis; peptidoglycan biosynthesis.</text>
</comment>
<reference evidence="11" key="1">
    <citation type="journal article" date="2019" name="Int. J. Syst. Evol. Microbiol.">
        <title>The Global Catalogue of Microorganisms (GCM) 10K type strain sequencing project: providing services to taxonomists for standard genome sequencing and annotation.</title>
        <authorList>
            <consortium name="The Broad Institute Genomics Platform"/>
            <consortium name="The Broad Institute Genome Sequencing Center for Infectious Disease"/>
            <person name="Wu L."/>
            <person name="Ma J."/>
        </authorList>
    </citation>
    <scope>NUCLEOTIDE SEQUENCE [LARGE SCALE GENOMIC DNA]</scope>
    <source>
        <strain evidence="11">CGMCC 4.7204</strain>
    </source>
</reference>
<keyword evidence="2" id="KW-0808">Transferase</keyword>
<evidence type="ECO:0000256" key="8">
    <source>
        <dbReference type="SAM" id="SignalP"/>
    </source>
</evidence>
<evidence type="ECO:0000256" key="6">
    <source>
        <dbReference type="ARBA" id="ARBA00023316"/>
    </source>
</evidence>
<feature type="domain" description="L,D-TPase catalytic" evidence="9">
    <location>
        <begin position="124"/>
        <end position="249"/>
    </location>
</feature>
<feature type="signal peptide" evidence="8">
    <location>
        <begin position="1"/>
        <end position="27"/>
    </location>
</feature>
<feature type="active site" description="Proton donor/acceptor" evidence="7">
    <location>
        <position position="207"/>
    </location>
</feature>
<dbReference type="InterPro" id="IPR005490">
    <property type="entry name" value="LD_TPept_cat_dom"/>
</dbReference>
<sequence>MRNALRFLFVALLAALLAAFWSGAASAALVGGSQGPRVTAISPAPGQVVGIAAPVTFSFAAPVTDRAGAERAASISATETLPGTFAWLDDATLRWSPTGTLPAAAPISVRFGELRTEFRTNGGVYAEANLSAHTFTVSMGGQVVRQMPASMGKPGFETPTGTFPVLEKFRSLVFDSRTIGIPLDDPEGYIIDGEYAVRLTWGGVFVHSAPWSVDSQGYANVSHGCINLAPADAAWYYENVGIGDQVYIHW</sequence>
<comment type="caution">
    <text evidence="10">The sequence shown here is derived from an EMBL/GenBank/DDBJ whole genome shotgun (WGS) entry which is preliminary data.</text>
</comment>
<dbReference type="PANTHER" id="PTHR30582:SF2">
    <property type="entry name" value="L,D-TRANSPEPTIDASE YCIB-RELATED"/>
    <property type="match status" value="1"/>
</dbReference>
<dbReference type="Gene3D" id="2.60.40.3710">
    <property type="match status" value="1"/>
</dbReference>
<keyword evidence="8" id="KW-0732">Signal</keyword>
<dbReference type="Gene3D" id="2.40.440.10">
    <property type="entry name" value="L,D-transpeptidase catalytic domain-like"/>
    <property type="match status" value="1"/>
</dbReference>
<evidence type="ECO:0000259" key="9">
    <source>
        <dbReference type="PROSITE" id="PS52029"/>
    </source>
</evidence>
<dbReference type="Pfam" id="PF03734">
    <property type="entry name" value="YkuD"/>
    <property type="match status" value="1"/>
</dbReference>
<evidence type="ECO:0000256" key="7">
    <source>
        <dbReference type="PROSITE-ProRule" id="PRU01373"/>
    </source>
</evidence>
<dbReference type="CDD" id="cd13431">
    <property type="entry name" value="LDT_IgD_like_1"/>
    <property type="match status" value="1"/>
</dbReference>
<dbReference type="InterPro" id="IPR041280">
    <property type="entry name" value="Big_10"/>
</dbReference>
<evidence type="ECO:0000256" key="3">
    <source>
        <dbReference type="ARBA" id="ARBA00022960"/>
    </source>
</evidence>
<keyword evidence="5" id="KW-0012">Acyltransferase</keyword>
<feature type="active site" description="Nucleophile" evidence="7">
    <location>
        <position position="225"/>
    </location>
</feature>
<dbReference type="CDD" id="cd16913">
    <property type="entry name" value="YkuD_like"/>
    <property type="match status" value="1"/>
</dbReference>